<accession>A0A451FSV7</accession>
<dbReference type="InterPro" id="IPR006129">
    <property type="entry name" value="AdhesinB"/>
</dbReference>
<dbReference type="OrthoDB" id="9793396at2"/>
<feature type="signal peptide" evidence="8">
    <location>
        <begin position="1"/>
        <end position="29"/>
    </location>
</feature>
<evidence type="ECO:0000256" key="5">
    <source>
        <dbReference type="ARBA" id="ARBA00022729"/>
    </source>
</evidence>
<evidence type="ECO:0000256" key="8">
    <source>
        <dbReference type="SAM" id="SignalP"/>
    </source>
</evidence>
<dbReference type="Proteomes" id="UP000283474">
    <property type="component" value="Chromosome"/>
</dbReference>
<dbReference type="KEGG" id="pus:CKA81_12325"/>
<dbReference type="AlphaFoldDB" id="A0A451FSV7"/>
<dbReference type="GO" id="GO:0046872">
    <property type="term" value="F:metal ion binding"/>
    <property type="evidence" value="ECO:0007669"/>
    <property type="project" value="UniProtKB-KW"/>
</dbReference>
<evidence type="ECO:0000256" key="1">
    <source>
        <dbReference type="ARBA" id="ARBA00004196"/>
    </source>
</evidence>
<organism evidence="9 10">
    <name type="scientific">Pollutimonas thiosulfatoxidans</name>
    <dbReference type="NCBI Taxonomy" id="2028345"/>
    <lineage>
        <taxon>Bacteria</taxon>
        <taxon>Pseudomonadati</taxon>
        <taxon>Pseudomonadota</taxon>
        <taxon>Betaproteobacteria</taxon>
        <taxon>Burkholderiales</taxon>
        <taxon>Alcaligenaceae</taxon>
        <taxon>Pollutimonas</taxon>
    </lineage>
</organism>
<dbReference type="GO" id="GO:0030313">
    <property type="term" value="C:cell envelope"/>
    <property type="evidence" value="ECO:0007669"/>
    <property type="project" value="UniProtKB-SubCell"/>
</dbReference>
<dbReference type="InterPro" id="IPR006311">
    <property type="entry name" value="TAT_signal"/>
</dbReference>
<evidence type="ECO:0000256" key="2">
    <source>
        <dbReference type="ARBA" id="ARBA00011028"/>
    </source>
</evidence>
<comment type="similarity">
    <text evidence="2 6">Belongs to the bacterial solute-binding protein 9 family.</text>
</comment>
<dbReference type="PROSITE" id="PS51318">
    <property type="entry name" value="TAT"/>
    <property type="match status" value="1"/>
</dbReference>
<evidence type="ECO:0000256" key="7">
    <source>
        <dbReference type="SAM" id="MobiDB-lite"/>
    </source>
</evidence>
<protein>
    <recommendedName>
        <fullName evidence="11">Metal ABC transporter substrate-binding protein</fullName>
    </recommendedName>
</protein>
<evidence type="ECO:0000313" key="10">
    <source>
        <dbReference type="Proteomes" id="UP000283474"/>
    </source>
</evidence>
<evidence type="ECO:0000313" key="9">
    <source>
        <dbReference type="EMBL" id="QAA95621.1"/>
    </source>
</evidence>
<dbReference type="EMBL" id="CP022987">
    <property type="protein sequence ID" value="QAA95621.1"/>
    <property type="molecule type" value="Genomic_DNA"/>
</dbReference>
<evidence type="ECO:0000256" key="4">
    <source>
        <dbReference type="ARBA" id="ARBA00022723"/>
    </source>
</evidence>
<keyword evidence="5 8" id="KW-0732">Signal</keyword>
<evidence type="ECO:0008006" key="11">
    <source>
        <dbReference type="Google" id="ProtNLM"/>
    </source>
</evidence>
<feature type="compositionally biased region" description="Basic and acidic residues" evidence="7">
    <location>
        <begin position="134"/>
        <end position="159"/>
    </location>
</feature>
<dbReference type="Gene3D" id="3.40.50.1980">
    <property type="entry name" value="Nitrogenase molybdenum iron protein domain"/>
    <property type="match status" value="2"/>
</dbReference>
<dbReference type="GO" id="GO:0030001">
    <property type="term" value="P:metal ion transport"/>
    <property type="evidence" value="ECO:0007669"/>
    <property type="project" value="InterPro"/>
</dbReference>
<keyword evidence="4" id="KW-0479">Metal-binding</keyword>
<proteinExistence type="inferred from homology"/>
<dbReference type="PANTHER" id="PTHR42953:SF1">
    <property type="entry name" value="METAL-BINDING PROTEIN HI_0362-RELATED"/>
    <property type="match status" value="1"/>
</dbReference>
<dbReference type="GO" id="GO:0007155">
    <property type="term" value="P:cell adhesion"/>
    <property type="evidence" value="ECO:0007669"/>
    <property type="project" value="InterPro"/>
</dbReference>
<dbReference type="SUPFAM" id="SSF53807">
    <property type="entry name" value="Helical backbone' metal receptor"/>
    <property type="match status" value="1"/>
</dbReference>
<evidence type="ECO:0000256" key="3">
    <source>
        <dbReference type="ARBA" id="ARBA00022448"/>
    </source>
</evidence>
<sequence length="336" mass="36379">MARVVPLLRRRFVLLAVTALCTLTAPGFAAAPRSATAVVNVVASFSILGDMVREIGADRVQVTTLVGRNADPHSYEPTPEDVQALTRAQLLVSNGLGFEAWIPRLVESSGFAGTQMEASRGVQVRHLQQGEVLDAGRKESRPAHGQAGHDHEHDHDDHSVGSVDPHAWQDLSNGMIYARNIAQALAHVQPADSAYFRQRATNYIEKMKKLDAEVKQALAAVPEEKRTVITSHDAFGYFQQAYGIRFISIAGVSNEAEPSAQELAAIIDQARKQKVAGVFVERSTNPKLAQQIARETGSKVGGTLYSDALGKADEPAGNYLGMFSWNAGRLVYVLGQ</sequence>
<dbReference type="Pfam" id="PF01297">
    <property type="entry name" value="ZnuA"/>
    <property type="match status" value="1"/>
</dbReference>
<dbReference type="PRINTS" id="PR00691">
    <property type="entry name" value="ADHESINB"/>
</dbReference>
<dbReference type="InterPro" id="IPR006127">
    <property type="entry name" value="ZnuA-like"/>
</dbReference>
<keyword evidence="3 6" id="KW-0813">Transport</keyword>
<keyword evidence="10" id="KW-1185">Reference proteome</keyword>
<gene>
    <name evidence="9" type="ORF">CKA81_12325</name>
</gene>
<feature type="region of interest" description="Disordered" evidence="7">
    <location>
        <begin position="133"/>
        <end position="164"/>
    </location>
</feature>
<comment type="subcellular location">
    <subcellularLocation>
        <location evidence="1">Cell envelope</location>
    </subcellularLocation>
</comment>
<name>A0A451FSV7_9BURK</name>
<reference evidence="9 10" key="1">
    <citation type="submission" date="2017-08" db="EMBL/GenBank/DDBJ databases">
        <authorList>
            <person name="Park S.-J."/>
            <person name="Kim H."/>
        </authorList>
    </citation>
    <scope>NUCLEOTIDE SEQUENCE [LARGE SCALE GENOMIC DNA]</scope>
    <source>
        <strain evidence="10">ye3</strain>
    </source>
</reference>
<feature type="chain" id="PRO_5019525630" description="Metal ABC transporter substrate-binding protein" evidence="8">
    <location>
        <begin position="30"/>
        <end position="336"/>
    </location>
</feature>
<dbReference type="InterPro" id="IPR006128">
    <property type="entry name" value="Lipoprotein_PsaA-like"/>
</dbReference>
<dbReference type="PRINTS" id="PR00690">
    <property type="entry name" value="ADHESNFAMILY"/>
</dbReference>
<dbReference type="PANTHER" id="PTHR42953">
    <property type="entry name" value="HIGH-AFFINITY ZINC UPTAKE SYSTEM PROTEIN ZNUA-RELATED"/>
    <property type="match status" value="1"/>
</dbReference>
<dbReference type="InterPro" id="IPR050492">
    <property type="entry name" value="Bact_metal-bind_prot9"/>
</dbReference>
<evidence type="ECO:0000256" key="6">
    <source>
        <dbReference type="RuleBase" id="RU003512"/>
    </source>
</evidence>